<evidence type="ECO:0000313" key="2">
    <source>
        <dbReference type="Proteomes" id="UP000001449"/>
    </source>
</evidence>
<protein>
    <submittedName>
        <fullName evidence="1">Uncharacterized protein</fullName>
    </submittedName>
</protein>
<dbReference type="InterPro" id="IPR011990">
    <property type="entry name" value="TPR-like_helical_dom_sf"/>
</dbReference>
<dbReference type="RefSeq" id="XP_002289223.1">
    <property type="nucleotide sequence ID" value="XM_002289187.1"/>
</dbReference>
<dbReference type="AlphaFoldDB" id="B8C1D7"/>
<gene>
    <name evidence="1" type="ORF">THAPSDRAFT_4264</name>
</gene>
<dbReference type="InParanoid" id="B8C1D7"/>
<name>B8C1D7_THAPS</name>
<reference evidence="1 2" key="2">
    <citation type="journal article" date="2008" name="Nature">
        <title>The Phaeodactylum genome reveals the evolutionary history of diatom genomes.</title>
        <authorList>
            <person name="Bowler C."/>
            <person name="Allen A.E."/>
            <person name="Badger J.H."/>
            <person name="Grimwood J."/>
            <person name="Jabbari K."/>
            <person name="Kuo A."/>
            <person name="Maheswari U."/>
            <person name="Martens C."/>
            <person name="Maumus F."/>
            <person name="Otillar R.P."/>
            <person name="Rayko E."/>
            <person name="Salamov A."/>
            <person name="Vandepoele K."/>
            <person name="Beszteri B."/>
            <person name="Gruber A."/>
            <person name="Heijde M."/>
            <person name="Katinka M."/>
            <person name="Mock T."/>
            <person name="Valentin K."/>
            <person name="Verret F."/>
            <person name="Berges J.A."/>
            <person name="Brownlee C."/>
            <person name="Cadoret J.P."/>
            <person name="Chiovitti A."/>
            <person name="Choi C.J."/>
            <person name="Coesel S."/>
            <person name="De Martino A."/>
            <person name="Detter J.C."/>
            <person name="Durkin C."/>
            <person name="Falciatore A."/>
            <person name="Fournet J."/>
            <person name="Haruta M."/>
            <person name="Huysman M.J."/>
            <person name="Jenkins B.D."/>
            <person name="Jiroutova K."/>
            <person name="Jorgensen R.E."/>
            <person name="Joubert Y."/>
            <person name="Kaplan A."/>
            <person name="Kroger N."/>
            <person name="Kroth P.G."/>
            <person name="La Roche J."/>
            <person name="Lindquist E."/>
            <person name="Lommer M."/>
            <person name="Martin-Jezequel V."/>
            <person name="Lopez P.J."/>
            <person name="Lucas S."/>
            <person name="Mangogna M."/>
            <person name="McGinnis K."/>
            <person name="Medlin L.K."/>
            <person name="Montsant A."/>
            <person name="Oudot-Le Secq M.P."/>
            <person name="Napoli C."/>
            <person name="Obornik M."/>
            <person name="Parker M.S."/>
            <person name="Petit J.L."/>
            <person name="Porcel B.M."/>
            <person name="Poulsen N."/>
            <person name="Robison M."/>
            <person name="Rychlewski L."/>
            <person name="Rynearson T.A."/>
            <person name="Schmutz J."/>
            <person name="Shapiro H."/>
            <person name="Siaut M."/>
            <person name="Stanley M."/>
            <person name="Sussman M.R."/>
            <person name="Taylor A.R."/>
            <person name="Vardi A."/>
            <person name="von Dassow P."/>
            <person name="Vyverman W."/>
            <person name="Willis A."/>
            <person name="Wyrwicz L.S."/>
            <person name="Rokhsar D.S."/>
            <person name="Weissenbach J."/>
            <person name="Armbrust E.V."/>
            <person name="Green B.R."/>
            <person name="Van de Peer Y."/>
            <person name="Grigoriev I.V."/>
        </authorList>
    </citation>
    <scope>NUCLEOTIDE SEQUENCE [LARGE SCALE GENOMIC DNA]</scope>
    <source>
        <strain evidence="1 2">CCMP1335</strain>
    </source>
</reference>
<accession>B8C1D7</accession>
<dbReference type="eggNOG" id="ENOG502TGS9">
    <property type="taxonomic scope" value="Eukaryota"/>
</dbReference>
<sequence>MSTLGRWYLFGEQSGIEYNAMKGYGWCKQASETGDMIGKAYQGHCLVRGLGVDRDWKDGYELLIEVAVQDDGDGRGEFRTVPIAPGGYLSILSASLFIINLFQDFAAYTLSHCYQHGIHEFKRDENKAKKWRRKIGSMPDTTSIWVDRESGMGIAKSPPVHSHNDQYNSHLPEDINNTIYPNDTKPKYNVDFDHQSVSTATTSSMTKYPAISSTRLDSDVPFDETALSEDHITKNSTQLDSYAFFKNETRHCERCCEIFALKDLMGAKCIACASDEINRHFSSFRLQE</sequence>
<dbReference type="PaxDb" id="35128-Thaps4264"/>
<dbReference type="Gene3D" id="1.25.40.10">
    <property type="entry name" value="Tetratricopeptide repeat domain"/>
    <property type="match status" value="1"/>
</dbReference>
<proteinExistence type="predicted"/>
<reference evidence="1 2" key="1">
    <citation type="journal article" date="2004" name="Science">
        <title>The genome of the diatom Thalassiosira pseudonana: ecology, evolution, and metabolism.</title>
        <authorList>
            <person name="Armbrust E.V."/>
            <person name="Berges J.A."/>
            <person name="Bowler C."/>
            <person name="Green B.R."/>
            <person name="Martinez D."/>
            <person name="Putnam N.H."/>
            <person name="Zhou S."/>
            <person name="Allen A.E."/>
            <person name="Apt K.E."/>
            <person name="Bechner M."/>
            <person name="Brzezinski M.A."/>
            <person name="Chaal B.K."/>
            <person name="Chiovitti A."/>
            <person name="Davis A.K."/>
            <person name="Demarest M.S."/>
            <person name="Detter J.C."/>
            <person name="Glavina T."/>
            <person name="Goodstein D."/>
            <person name="Hadi M.Z."/>
            <person name="Hellsten U."/>
            <person name="Hildebrand M."/>
            <person name="Jenkins B.D."/>
            <person name="Jurka J."/>
            <person name="Kapitonov V.V."/>
            <person name="Kroger N."/>
            <person name="Lau W.W."/>
            <person name="Lane T.W."/>
            <person name="Larimer F.W."/>
            <person name="Lippmeier J.C."/>
            <person name="Lucas S."/>
            <person name="Medina M."/>
            <person name="Montsant A."/>
            <person name="Obornik M."/>
            <person name="Parker M.S."/>
            <person name="Palenik B."/>
            <person name="Pazour G.J."/>
            <person name="Richardson P.M."/>
            <person name="Rynearson T.A."/>
            <person name="Saito M.A."/>
            <person name="Schwartz D.C."/>
            <person name="Thamatrakoln K."/>
            <person name="Valentin K."/>
            <person name="Vardi A."/>
            <person name="Wilkerson F.P."/>
            <person name="Rokhsar D.S."/>
        </authorList>
    </citation>
    <scope>NUCLEOTIDE SEQUENCE [LARGE SCALE GENOMIC DNA]</scope>
    <source>
        <strain evidence="1 2">CCMP1335</strain>
    </source>
</reference>
<organism evidence="1 2">
    <name type="scientific">Thalassiosira pseudonana</name>
    <name type="common">Marine diatom</name>
    <name type="synonym">Cyclotella nana</name>
    <dbReference type="NCBI Taxonomy" id="35128"/>
    <lineage>
        <taxon>Eukaryota</taxon>
        <taxon>Sar</taxon>
        <taxon>Stramenopiles</taxon>
        <taxon>Ochrophyta</taxon>
        <taxon>Bacillariophyta</taxon>
        <taxon>Coscinodiscophyceae</taxon>
        <taxon>Thalassiosirophycidae</taxon>
        <taxon>Thalassiosirales</taxon>
        <taxon>Thalassiosiraceae</taxon>
        <taxon>Thalassiosira</taxon>
    </lineage>
</organism>
<evidence type="ECO:0000313" key="1">
    <source>
        <dbReference type="EMBL" id="EED92760.1"/>
    </source>
</evidence>
<dbReference type="KEGG" id="tps:THAPSDRAFT_4264"/>
<dbReference type="SUPFAM" id="SSF81901">
    <property type="entry name" value="HCP-like"/>
    <property type="match status" value="1"/>
</dbReference>
<dbReference type="Proteomes" id="UP000001449">
    <property type="component" value="Chromosome 4"/>
</dbReference>
<dbReference type="GeneID" id="7452612"/>
<dbReference type="EMBL" id="CM000641">
    <property type="protein sequence ID" value="EED92760.1"/>
    <property type="molecule type" value="Genomic_DNA"/>
</dbReference>
<keyword evidence="2" id="KW-1185">Reference proteome</keyword>
<dbReference type="HOGENOM" id="CLU_968017_0_0_1"/>